<evidence type="ECO:0000256" key="1">
    <source>
        <dbReference type="ARBA" id="ARBA00022603"/>
    </source>
</evidence>
<accession>S3DSY8</accession>
<dbReference type="OMA" id="ANNDIRR"/>
<reference evidence="4 5" key="1">
    <citation type="journal article" date="2013" name="BMC Genomics">
        <title>Genomics-driven discovery of the pneumocandin biosynthetic gene cluster in the fungus Glarea lozoyensis.</title>
        <authorList>
            <person name="Chen L."/>
            <person name="Yue Q."/>
            <person name="Zhang X."/>
            <person name="Xiang M."/>
            <person name="Wang C."/>
            <person name="Li S."/>
            <person name="Che Y."/>
            <person name="Ortiz-Lopez F.J."/>
            <person name="Bills G.F."/>
            <person name="Liu X."/>
            <person name="An Z."/>
        </authorList>
    </citation>
    <scope>NUCLEOTIDE SEQUENCE [LARGE SCALE GENOMIC DNA]</scope>
    <source>
        <strain evidence="5">ATCC 20868 / MF5171</strain>
    </source>
</reference>
<dbReference type="STRING" id="1116229.S3DSY8"/>
<dbReference type="GeneID" id="19469832"/>
<dbReference type="CDD" id="cd02440">
    <property type="entry name" value="AdoMet_MTases"/>
    <property type="match status" value="1"/>
</dbReference>
<evidence type="ECO:0000313" key="5">
    <source>
        <dbReference type="Proteomes" id="UP000016922"/>
    </source>
</evidence>
<dbReference type="PANTHER" id="PTHR43861:SF1">
    <property type="entry name" value="TRANS-ACONITATE 2-METHYLTRANSFERASE"/>
    <property type="match status" value="1"/>
</dbReference>
<dbReference type="Gene3D" id="3.40.50.150">
    <property type="entry name" value="Vaccinia Virus protein VP39"/>
    <property type="match status" value="1"/>
</dbReference>
<dbReference type="AlphaFoldDB" id="S3DSY8"/>
<gene>
    <name evidence="4" type="ORF">GLAREA_10787</name>
</gene>
<dbReference type="Proteomes" id="UP000016922">
    <property type="component" value="Unassembled WGS sequence"/>
</dbReference>
<evidence type="ECO:0000259" key="3">
    <source>
        <dbReference type="Pfam" id="PF13649"/>
    </source>
</evidence>
<keyword evidence="1 4" id="KW-0489">Methyltransferase</keyword>
<name>S3DSY8_GLAL2</name>
<dbReference type="KEGG" id="glz:GLAREA_10787"/>
<sequence>MTTVSIAAHYDSRAATYDGHTPYHTNLANLFVEYAKPVQNDSILDLACGTGLVTSAMLPHVVDEHGNFHKGQRIIGVDVSRGMLEVARSKGDRRVEFVEGDIGDLSSIPKLDGLQYSFDIVTICSALVLFPAEKLGDLMKHWASYLKPSGRLVVDVPTTSAMLRLRALSEIFPSLGLSMMGDRRWIKTPDSLGKLLDEAGLETDVATVDHDDRDLMRTLPARTKVLGRWKKEGNGVLMRQI</sequence>
<evidence type="ECO:0000313" key="4">
    <source>
        <dbReference type="EMBL" id="EPE35091.1"/>
    </source>
</evidence>
<dbReference type="Pfam" id="PF13649">
    <property type="entry name" value="Methyltransf_25"/>
    <property type="match status" value="1"/>
</dbReference>
<organism evidence="4 5">
    <name type="scientific">Glarea lozoyensis (strain ATCC 20868 / MF5171)</name>
    <dbReference type="NCBI Taxonomy" id="1116229"/>
    <lineage>
        <taxon>Eukaryota</taxon>
        <taxon>Fungi</taxon>
        <taxon>Dikarya</taxon>
        <taxon>Ascomycota</taxon>
        <taxon>Pezizomycotina</taxon>
        <taxon>Leotiomycetes</taxon>
        <taxon>Helotiales</taxon>
        <taxon>Helotiaceae</taxon>
        <taxon>Glarea</taxon>
    </lineage>
</organism>
<dbReference type="PANTHER" id="PTHR43861">
    <property type="entry name" value="TRANS-ACONITATE 2-METHYLTRANSFERASE-RELATED"/>
    <property type="match status" value="1"/>
</dbReference>
<dbReference type="GO" id="GO:0008168">
    <property type="term" value="F:methyltransferase activity"/>
    <property type="evidence" value="ECO:0007669"/>
    <property type="project" value="UniProtKB-KW"/>
</dbReference>
<dbReference type="EMBL" id="KE145355">
    <property type="protein sequence ID" value="EPE35091.1"/>
    <property type="molecule type" value="Genomic_DNA"/>
</dbReference>
<keyword evidence="5" id="KW-1185">Reference proteome</keyword>
<dbReference type="InterPro" id="IPR029063">
    <property type="entry name" value="SAM-dependent_MTases_sf"/>
</dbReference>
<dbReference type="SUPFAM" id="SSF53335">
    <property type="entry name" value="S-adenosyl-L-methionine-dependent methyltransferases"/>
    <property type="match status" value="1"/>
</dbReference>
<dbReference type="GO" id="GO:0032259">
    <property type="term" value="P:methylation"/>
    <property type="evidence" value="ECO:0007669"/>
    <property type="project" value="UniProtKB-KW"/>
</dbReference>
<dbReference type="eggNOG" id="ENOG502SAHW">
    <property type="taxonomic scope" value="Eukaryota"/>
</dbReference>
<proteinExistence type="predicted"/>
<dbReference type="OrthoDB" id="66144at2759"/>
<keyword evidence="2 4" id="KW-0808">Transferase</keyword>
<protein>
    <submittedName>
        <fullName evidence="4">S-adenosyl-L-methionine-dependent methyltransferase</fullName>
    </submittedName>
</protein>
<feature type="domain" description="Methyltransferase" evidence="3">
    <location>
        <begin position="43"/>
        <end position="150"/>
    </location>
</feature>
<dbReference type="RefSeq" id="XP_008078078.1">
    <property type="nucleotide sequence ID" value="XM_008079887.1"/>
</dbReference>
<evidence type="ECO:0000256" key="2">
    <source>
        <dbReference type="ARBA" id="ARBA00022679"/>
    </source>
</evidence>
<dbReference type="HOGENOM" id="CLU_037990_2_6_1"/>
<dbReference type="InterPro" id="IPR041698">
    <property type="entry name" value="Methyltransf_25"/>
</dbReference>